<evidence type="ECO:0000256" key="1">
    <source>
        <dbReference type="ARBA" id="ARBA00023125"/>
    </source>
</evidence>
<proteinExistence type="predicted"/>
<dbReference type="Pfam" id="PF00196">
    <property type="entry name" value="GerE"/>
    <property type="match status" value="1"/>
</dbReference>
<dbReference type="PRINTS" id="PR00038">
    <property type="entry name" value="HTHLUXR"/>
</dbReference>
<dbReference type="SUPFAM" id="SSF46894">
    <property type="entry name" value="C-terminal effector domain of the bipartite response regulators"/>
    <property type="match status" value="1"/>
</dbReference>
<sequence>MCLMDFLKERKKKVIVMEPVAFLRHSMVELLVDYFDSQIDIVGVTGELSELMRLSIIHYPVDIILSEVFGESENYKNWGAFTDFIAISSPSSFCLIWSSKPGIFISKFISLNMQIRPLQIDKKIEREHFLQIFSNVIGMEVLSPMHINKHSESKLPALTHSEITIISGILDGYSISALSNEYRVSRKTVYTHKRNAMVKLNLSTTAELRSLFTGGCPVSNAEVGCFPNITNISEPVWL</sequence>
<reference evidence="3 4" key="1">
    <citation type="journal article" date="2013" name="Syst. Appl. Microbiol.">
        <title>Phylogenetic position and virulence apparatus of the pear flower necrosis pathogen Erwinia piriflorinigrans CFBP 5888T as assessed by comparative genomics.</title>
        <authorList>
            <person name="Smits T.H."/>
            <person name="Rezzonico F."/>
            <person name="Lopez M.M."/>
            <person name="Blom J."/>
            <person name="Goesmann A."/>
            <person name="Frey J.E."/>
            <person name="Duffy B."/>
        </authorList>
    </citation>
    <scope>NUCLEOTIDE SEQUENCE [LARGE SCALE GENOMIC DNA]</scope>
    <source>
        <strain evidence="4">CFBP5888</strain>
    </source>
</reference>
<keyword evidence="4" id="KW-1185">Reference proteome</keyword>
<dbReference type="Proteomes" id="UP000018217">
    <property type="component" value="Unassembled WGS sequence"/>
</dbReference>
<dbReference type="InterPro" id="IPR036388">
    <property type="entry name" value="WH-like_DNA-bd_sf"/>
</dbReference>
<evidence type="ECO:0000313" key="3">
    <source>
        <dbReference type="EMBL" id="CCG86520.1"/>
    </source>
</evidence>
<dbReference type="GO" id="GO:0003677">
    <property type="term" value="F:DNA binding"/>
    <property type="evidence" value="ECO:0007669"/>
    <property type="project" value="UniProtKB-KW"/>
</dbReference>
<gene>
    <name evidence="3" type="ORF">EPIR_1155</name>
</gene>
<evidence type="ECO:0000259" key="2">
    <source>
        <dbReference type="PROSITE" id="PS50043"/>
    </source>
</evidence>
<dbReference type="PROSITE" id="PS50043">
    <property type="entry name" value="HTH_LUXR_2"/>
    <property type="match status" value="1"/>
</dbReference>
<dbReference type="SMART" id="SM00421">
    <property type="entry name" value="HTH_LUXR"/>
    <property type="match status" value="1"/>
</dbReference>
<feature type="domain" description="HTH luxR-type" evidence="2">
    <location>
        <begin position="151"/>
        <end position="215"/>
    </location>
</feature>
<accession>V5Z692</accession>
<dbReference type="EMBL" id="CAHS01000013">
    <property type="protein sequence ID" value="CCG86520.1"/>
    <property type="molecule type" value="Genomic_DNA"/>
</dbReference>
<comment type="caution">
    <text evidence="3">The sequence shown here is derived from an EMBL/GenBank/DDBJ whole genome shotgun (WGS) entry which is preliminary data.</text>
</comment>
<dbReference type="GO" id="GO:0006355">
    <property type="term" value="P:regulation of DNA-templated transcription"/>
    <property type="evidence" value="ECO:0007669"/>
    <property type="project" value="InterPro"/>
</dbReference>
<dbReference type="Gene3D" id="1.10.10.10">
    <property type="entry name" value="Winged helix-like DNA-binding domain superfamily/Winged helix DNA-binding domain"/>
    <property type="match status" value="1"/>
</dbReference>
<dbReference type="STRING" id="1161919.EPIR_1155"/>
<name>V5Z692_9GAMM</name>
<keyword evidence="1" id="KW-0238">DNA-binding</keyword>
<evidence type="ECO:0000313" key="4">
    <source>
        <dbReference type="Proteomes" id="UP000018217"/>
    </source>
</evidence>
<dbReference type="InterPro" id="IPR016032">
    <property type="entry name" value="Sig_transdc_resp-reg_C-effctor"/>
</dbReference>
<dbReference type="AlphaFoldDB" id="V5Z692"/>
<dbReference type="InterPro" id="IPR000792">
    <property type="entry name" value="Tscrpt_reg_LuxR_C"/>
</dbReference>
<protein>
    <submittedName>
        <fullName evidence="3">Putative response regulator, LuxR family</fullName>
    </submittedName>
</protein>
<organism evidence="3 4">
    <name type="scientific">Erwinia piriflorinigrans CFBP 5888</name>
    <dbReference type="NCBI Taxonomy" id="1161919"/>
    <lineage>
        <taxon>Bacteria</taxon>
        <taxon>Pseudomonadati</taxon>
        <taxon>Pseudomonadota</taxon>
        <taxon>Gammaproteobacteria</taxon>
        <taxon>Enterobacterales</taxon>
        <taxon>Erwiniaceae</taxon>
        <taxon>Erwinia</taxon>
    </lineage>
</organism>